<evidence type="ECO:0000313" key="5">
    <source>
        <dbReference type="Proteomes" id="UP001596310"/>
    </source>
</evidence>
<evidence type="ECO:0000256" key="2">
    <source>
        <dbReference type="ARBA" id="ARBA00022840"/>
    </source>
</evidence>
<dbReference type="Proteomes" id="UP001596310">
    <property type="component" value="Unassembled WGS sequence"/>
</dbReference>
<comment type="caution">
    <text evidence="4">The sequence shown here is derived from an EMBL/GenBank/DDBJ whole genome shotgun (WGS) entry which is preliminary data.</text>
</comment>
<dbReference type="EMBL" id="JBHSSM010000015">
    <property type="protein sequence ID" value="MFC6315028.1"/>
    <property type="molecule type" value="Genomic_DNA"/>
</dbReference>
<dbReference type="PROSITE" id="PS50893">
    <property type="entry name" value="ABC_TRANSPORTER_2"/>
    <property type="match status" value="2"/>
</dbReference>
<dbReference type="SUPFAM" id="SSF52540">
    <property type="entry name" value="P-loop containing nucleoside triphosphate hydrolases"/>
    <property type="match status" value="2"/>
</dbReference>
<reference evidence="5" key="1">
    <citation type="journal article" date="2019" name="Int. J. Syst. Evol. Microbiol.">
        <title>The Global Catalogue of Microorganisms (GCM) 10K type strain sequencing project: providing services to taxonomists for standard genome sequencing and annotation.</title>
        <authorList>
            <consortium name="The Broad Institute Genomics Platform"/>
            <consortium name="The Broad Institute Genome Sequencing Center for Infectious Disease"/>
            <person name="Wu L."/>
            <person name="Ma J."/>
        </authorList>
    </citation>
    <scope>NUCLEOTIDE SEQUENCE [LARGE SCALE GENOMIC DNA]</scope>
    <source>
        <strain evidence="5">CCM 8897</strain>
    </source>
</reference>
<organism evidence="4 5">
    <name type="scientific">Lapidilactobacillus achengensis</name>
    <dbReference type="NCBI Taxonomy" id="2486000"/>
    <lineage>
        <taxon>Bacteria</taxon>
        <taxon>Bacillati</taxon>
        <taxon>Bacillota</taxon>
        <taxon>Bacilli</taxon>
        <taxon>Lactobacillales</taxon>
        <taxon>Lactobacillaceae</taxon>
        <taxon>Lapidilactobacillus</taxon>
    </lineage>
</organism>
<dbReference type="PROSITE" id="PS00211">
    <property type="entry name" value="ABC_TRANSPORTER_1"/>
    <property type="match status" value="1"/>
</dbReference>
<dbReference type="RefSeq" id="WP_125595973.1">
    <property type="nucleotide sequence ID" value="NZ_JBHSSM010000015.1"/>
</dbReference>
<feature type="domain" description="ABC transporter" evidence="3">
    <location>
        <begin position="3"/>
        <end position="255"/>
    </location>
</feature>
<dbReference type="InterPro" id="IPR032781">
    <property type="entry name" value="ABC_tran_Xtn"/>
</dbReference>
<name>A0ABW1UPQ3_9LACO</name>
<feature type="domain" description="ABC transporter" evidence="3">
    <location>
        <begin position="328"/>
        <end position="526"/>
    </location>
</feature>
<dbReference type="Pfam" id="PF12848">
    <property type="entry name" value="ABC_tran_Xtn"/>
    <property type="match status" value="1"/>
</dbReference>
<dbReference type="InterPro" id="IPR003593">
    <property type="entry name" value="AAA+_ATPase"/>
</dbReference>
<evidence type="ECO:0000259" key="3">
    <source>
        <dbReference type="PROSITE" id="PS50893"/>
    </source>
</evidence>
<keyword evidence="5" id="KW-1185">Reference proteome</keyword>
<dbReference type="PANTHER" id="PTHR42855:SF2">
    <property type="entry name" value="DRUG RESISTANCE ABC TRANSPORTER,ATP-BINDING PROTEIN"/>
    <property type="match status" value="1"/>
</dbReference>
<sequence length="526" mass="59336">MYLQANDITKRFSNYPILDHLNLQLEPGEKSALIGVNGSGKTTLFEVLLGIEGVDAGSVSQQKGLRIGYVQQQTANESVSVMTYLLRNFSQISQLSETLHYYEKLMTDPQQDLTAILPKYSRVQEDYEAAGGYTLAERLQSILKGVGLGDLAEAPLDQLSGGEKVKVELAKALAQEADLYLLDEPTNHLDLAGILWLEEFLKHTKAAFLVISHDRAFLDHVTTKTYQLEDGQLKSYPGNYSRFRFLKQAELEKLQKDYDLQQKEIKRLQRLIRQYRQWGVESDNPKFFKKAKEVAKRLERLTVIKRPQPQTPPVPKLSASSRSGNEVLLARGIGCFAGEKLLFADSDFAIYRGDKVALLGDNGAGKTTLVQTILQQHELADGELKRGASLQIGYLPQHIRFAQPQQRLLAYAMGFMGAEEPARRLLARYGFPASEVTKRLQDLSGGETVRLVLAKLAQQAVNLLILDEPTNHLDIEAKEEIEQLIHDYQGTLLAISHDRYFLEQNFDQYLLIKDQQIQQMTTMPIL</sequence>
<dbReference type="InterPro" id="IPR027417">
    <property type="entry name" value="P-loop_NTPase"/>
</dbReference>
<dbReference type="PANTHER" id="PTHR42855">
    <property type="entry name" value="ABC TRANSPORTER ATP-BINDING SUBUNIT"/>
    <property type="match status" value="1"/>
</dbReference>
<dbReference type="SMART" id="SM00382">
    <property type="entry name" value="AAA"/>
    <property type="match status" value="2"/>
</dbReference>
<proteinExistence type="predicted"/>
<protein>
    <submittedName>
        <fullName evidence="4">Ribosomal protection-like ABC-F family protein</fullName>
    </submittedName>
</protein>
<dbReference type="InterPro" id="IPR051309">
    <property type="entry name" value="ABCF_ATPase"/>
</dbReference>
<dbReference type="CDD" id="cd03221">
    <property type="entry name" value="ABCF_EF-3"/>
    <property type="match status" value="2"/>
</dbReference>
<dbReference type="InterPro" id="IPR017871">
    <property type="entry name" value="ABC_transporter-like_CS"/>
</dbReference>
<dbReference type="Gene3D" id="3.40.50.300">
    <property type="entry name" value="P-loop containing nucleotide triphosphate hydrolases"/>
    <property type="match status" value="2"/>
</dbReference>
<dbReference type="InterPro" id="IPR003439">
    <property type="entry name" value="ABC_transporter-like_ATP-bd"/>
</dbReference>
<keyword evidence="1" id="KW-0547">Nucleotide-binding</keyword>
<gene>
    <name evidence="4" type="primary">abc-f</name>
    <name evidence="4" type="ORF">ACFQHW_05515</name>
</gene>
<accession>A0ABW1UPQ3</accession>
<evidence type="ECO:0000313" key="4">
    <source>
        <dbReference type="EMBL" id="MFC6315028.1"/>
    </source>
</evidence>
<evidence type="ECO:0000256" key="1">
    <source>
        <dbReference type="ARBA" id="ARBA00022741"/>
    </source>
</evidence>
<dbReference type="Pfam" id="PF00005">
    <property type="entry name" value="ABC_tran"/>
    <property type="match status" value="2"/>
</dbReference>
<dbReference type="NCBIfam" id="NF000355">
    <property type="entry name" value="ribo_prot_ABC_F"/>
    <property type="match status" value="1"/>
</dbReference>
<keyword evidence="2" id="KW-0067">ATP-binding</keyword>